<dbReference type="AlphaFoldDB" id="A0A1R4FHH8"/>
<dbReference type="SUPFAM" id="SSF46689">
    <property type="entry name" value="Homeodomain-like"/>
    <property type="match status" value="1"/>
</dbReference>
<dbReference type="InterPro" id="IPR001647">
    <property type="entry name" value="HTH_TetR"/>
</dbReference>
<proteinExistence type="predicted"/>
<dbReference type="GO" id="GO:0000976">
    <property type="term" value="F:transcription cis-regulatory region binding"/>
    <property type="evidence" value="ECO:0007669"/>
    <property type="project" value="TreeGrafter"/>
</dbReference>
<dbReference type="EMBL" id="FUHW01000018">
    <property type="protein sequence ID" value="SJM55271.1"/>
    <property type="molecule type" value="Genomic_DNA"/>
</dbReference>
<sequence length="202" mass="22041">MTEISLRETKRRNTAHALARTAFELARERGVDGFTIDEVASRAGYSRRTFANHFAGKEEAIVAVAVEQVRSALDTPPDDDLALLDWLQAVARKQLGGGLLTVLHSLRALAAENPSLRPHLLEVHQLIRDTALQAVLSRISFPGSKAYAHVLVGAAYGALTCVMEGKIALQHEAAPTPATADREELALDDFLDLTFTHLRHGF</sequence>
<evidence type="ECO:0000313" key="7">
    <source>
        <dbReference type="Proteomes" id="UP000195913"/>
    </source>
</evidence>
<dbReference type="Proteomes" id="UP000195913">
    <property type="component" value="Unassembled WGS sequence"/>
</dbReference>
<evidence type="ECO:0000256" key="3">
    <source>
        <dbReference type="ARBA" id="ARBA00023163"/>
    </source>
</evidence>
<dbReference type="Pfam" id="PF00440">
    <property type="entry name" value="TetR_N"/>
    <property type="match status" value="1"/>
</dbReference>
<evidence type="ECO:0000256" key="4">
    <source>
        <dbReference type="PROSITE-ProRule" id="PRU00335"/>
    </source>
</evidence>
<keyword evidence="1" id="KW-0805">Transcription regulation</keyword>
<feature type="DNA-binding region" description="H-T-H motif" evidence="4">
    <location>
        <begin position="35"/>
        <end position="54"/>
    </location>
</feature>
<dbReference type="InterPro" id="IPR050109">
    <property type="entry name" value="HTH-type_TetR-like_transc_reg"/>
</dbReference>
<evidence type="ECO:0000256" key="1">
    <source>
        <dbReference type="ARBA" id="ARBA00023015"/>
    </source>
</evidence>
<dbReference type="InterPro" id="IPR009057">
    <property type="entry name" value="Homeodomain-like_sf"/>
</dbReference>
<protein>
    <submittedName>
        <fullName evidence="6">Transcriptional regulator, TetR family</fullName>
    </submittedName>
</protein>
<evidence type="ECO:0000256" key="2">
    <source>
        <dbReference type="ARBA" id="ARBA00023125"/>
    </source>
</evidence>
<keyword evidence="7" id="KW-1185">Reference proteome</keyword>
<dbReference type="PANTHER" id="PTHR30055:SF234">
    <property type="entry name" value="HTH-TYPE TRANSCRIPTIONAL REGULATOR BETI"/>
    <property type="match status" value="1"/>
</dbReference>
<name>A0A1R4FHH8_9MICC</name>
<dbReference type="Gene3D" id="1.10.357.10">
    <property type="entry name" value="Tetracycline Repressor, domain 2"/>
    <property type="match status" value="1"/>
</dbReference>
<accession>A0A1R4FHH8</accession>
<feature type="domain" description="HTH tetR-type" evidence="5">
    <location>
        <begin position="12"/>
        <end position="72"/>
    </location>
</feature>
<evidence type="ECO:0000313" key="6">
    <source>
        <dbReference type="EMBL" id="SJM55271.1"/>
    </source>
</evidence>
<dbReference type="PROSITE" id="PS50977">
    <property type="entry name" value="HTH_TETR_2"/>
    <property type="match status" value="1"/>
</dbReference>
<keyword evidence="3" id="KW-0804">Transcription</keyword>
<reference evidence="6 7" key="1">
    <citation type="submission" date="2017-02" db="EMBL/GenBank/DDBJ databases">
        <authorList>
            <person name="Peterson S.W."/>
        </authorList>
    </citation>
    <scope>NUCLEOTIDE SEQUENCE [LARGE SCALE GENOMIC DNA]</scope>
    <source>
        <strain evidence="6 7">B Ar 00.02</strain>
    </source>
</reference>
<evidence type="ECO:0000259" key="5">
    <source>
        <dbReference type="PROSITE" id="PS50977"/>
    </source>
</evidence>
<keyword evidence="2 4" id="KW-0238">DNA-binding</keyword>
<organism evidence="6 7">
    <name type="scientific">Arthrobacter rhombi</name>
    <dbReference type="NCBI Taxonomy" id="71253"/>
    <lineage>
        <taxon>Bacteria</taxon>
        <taxon>Bacillati</taxon>
        <taxon>Actinomycetota</taxon>
        <taxon>Actinomycetes</taxon>
        <taxon>Micrococcales</taxon>
        <taxon>Micrococcaceae</taxon>
        <taxon>Arthrobacter</taxon>
    </lineage>
</organism>
<gene>
    <name evidence="6" type="ORF">FM101_03930</name>
</gene>
<dbReference type="PANTHER" id="PTHR30055">
    <property type="entry name" value="HTH-TYPE TRANSCRIPTIONAL REGULATOR RUTR"/>
    <property type="match status" value="1"/>
</dbReference>
<dbReference type="GO" id="GO:0003700">
    <property type="term" value="F:DNA-binding transcription factor activity"/>
    <property type="evidence" value="ECO:0007669"/>
    <property type="project" value="TreeGrafter"/>
</dbReference>
<dbReference type="RefSeq" id="WP_096223159.1">
    <property type="nucleotide sequence ID" value="NZ_FUHW01000018.1"/>
</dbReference>